<dbReference type="InterPro" id="IPR051013">
    <property type="entry name" value="MBL_superfamily_lactonases"/>
</dbReference>
<evidence type="ECO:0000256" key="3">
    <source>
        <dbReference type="ARBA" id="ARBA00022723"/>
    </source>
</evidence>
<evidence type="ECO:0000259" key="9">
    <source>
        <dbReference type="SMART" id="SM00849"/>
    </source>
</evidence>
<evidence type="ECO:0000313" key="10">
    <source>
        <dbReference type="EMBL" id="UVI32683.1"/>
    </source>
</evidence>
<dbReference type="Proteomes" id="UP001057877">
    <property type="component" value="Chromosome"/>
</dbReference>
<evidence type="ECO:0000256" key="7">
    <source>
        <dbReference type="ARBA" id="ARBA00034301"/>
    </source>
</evidence>
<dbReference type="PANTHER" id="PTHR42978:SF2">
    <property type="entry name" value="102 KBASES UNSTABLE REGION: FROM 1 TO 119443"/>
    <property type="match status" value="1"/>
</dbReference>
<dbReference type="Pfam" id="PF00753">
    <property type="entry name" value="Lactamase_B"/>
    <property type="match status" value="1"/>
</dbReference>
<sequence>MTVRKQVELSLHATGFCTHPEWVTMRGGSLRSIQIPAGFARIVHEDYGTILFDTGYAARFFDAASSFPYSIYRRVTPVVHDPGEGAAAQLKRLYGLDAGEVRLIILSHFHADHVAGLRDFPNARFMYLPQAFEAVRGLRGLAAVRSGFLPDLMPEDFGFRSSPVPPSARVPLPEGWPFPDGGYDLLGDGSLIGVDVSGHAAGQMGLLLSTADHDYFLCADASWSSQAIRENRPPHPMAGLIMPSRRQYQQTFTRLRLLAERFPGLRIIPSHCGEVWRTYIQRNEQL</sequence>
<comment type="catalytic activity">
    <reaction evidence="8">
        <text>3',5'-cyclic UMP + H2O = UMP + H(+)</text>
        <dbReference type="Rhea" id="RHEA:70575"/>
        <dbReference type="ChEBI" id="CHEBI:15377"/>
        <dbReference type="ChEBI" id="CHEBI:15378"/>
        <dbReference type="ChEBI" id="CHEBI:57865"/>
        <dbReference type="ChEBI" id="CHEBI:184387"/>
    </reaction>
    <physiologicalReaction direction="left-to-right" evidence="8">
        <dbReference type="Rhea" id="RHEA:70576"/>
    </physiologicalReaction>
</comment>
<comment type="function">
    <text evidence="7">Counteracts the endogenous Pycsar antiviral defense system. Phosphodiesterase that enables metal-dependent hydrolysis of host cyclic nucleotide Pycsar defense signals such as cCMP and cUMP.</text>
</comment>
<accession>A0ABY5SKB5</accession>
<keyword evidence="5" id="KW-0862">Zinc</keyword>
<evidence type="ECO:0000256" key="5">
    <source>
        <dbReference type="ARBA" id="ARBA00022833"/>
    </source>
</evidence>
<feature type="domain" description="Metallo-beta-lactamase" evidence="9">
    <location>
        <begin position="37"/>
        <end position="271"/>
    </location>
</feature>
<dbReference type="SUPFAM" id="SSF56281">
    <property type="entry name" value="Metallo-hydrolase/oxidoreductase"/>
    <property type="match status" value="1"/>
</dbReference>
<name>A0ABY5SKB5_9BACL</name>
<dbReference type="CDD" id="cd07730">
    <property type="entry name" value="metallo-hydrolase-like_MBL-fold"/>
    <property type="match status" value="1"/>
</dbReference>
<keyword evidence="4" id="KW-0378">Hydrolase</keyword>
<protein>
    <submittedName>
        <fullName evidence="10">MBL fold metallo-hydrolase</fullName>
    </submittedName>
</protein>
<dbReference type="EMBL" id="CP091430">
    <property type="protein sequence ID" value="UVI32683.1"/>
    <property type="molecule type" value="Genomic_DNA"/>
</dbReference>
<evidence type="ECO:0000256" key="1">
    <source>
        <dbReference type="ARBA" id="ARBA00001947"/>
    </source>
</evidence>
<dbReference type="Gene3D" id="3.60.15.10">
    <property type="entry name" value="Ribonuclease Z/Hydroxyacylglutathione hydrolase-like"/>
    <property type="match status" value="1"/>
</dbReference>
<evidence type="ECO:0000256" key="2">
    <source>
        <dbReference type="ARBA" id="ARBA00007749"/>
    </source>
</evidence>
<evidence type="ECO:0000256" key="4">
    <source>
        <dbReference type="ARBA" id="ARBA00022801"/>
    </source>
</evidence>
<comment type="cofactor">
    <cofactor evidence="1">
        <name>Zn(2+)</name>
        <dbReference type="ChEBI" id="CHEBI:29105"/>
    </cofactor>
</comment>
<keyword evidence="3" id="KW-0479">Metal-binding</keyword>
<comment type="similarity">
    <text evidence="2">Belongs to the metallo-beta-lactamase superfamily.</text>
</comment>
<proteinExistence type="inferred from homology"/>
<dbReference type="InterPro" id="IPR036866">
    <property type="entry name" value="RibonucZ/Hydroxyglut_hydro"/>
</dbReference>
<evidence type="ECO:0000256" key="6">
    <source>
        <dbReference type="ARBA" id="ARBA00034221"/>
    </source>
</evidence>
<comment type="catalytic activity">
    <reaction evidence="6">
        <text>3',5'-cyclic CMP + H2O = CMP + H(+)</text>
        <dbReference type="Rhea" id="RHEA:72675"/>
        <dbReference type="ChEBI" id="CHEBI:15377"/>
        <dbReference type="ChEBI" id="CHEBI:15378"/>
        <dbReference type="ChEBI" id="CHEBI:58003"/>
        <dbReference type="ChEBI" id="CHEBI:60377"/>
    </reaction>
    <physiologicalReaction direction="left-to-right" evidence="6">
        <dbReference type="Rhea" id="RHEA:72676"/>
    </physiologicalReaction>
</comment>
<keyword evidence="11" id="KW-1185">Reference proteome</keyword>
<dbReference type="InterPro" id="IPR001279">
    <property type="entry name" value="Metallo-B-lactamas"/>
</dbReference>
<dbReference type="RefSeq" id="WP_258388732.1">
    <property type="nucleotide sequence ID" value="NZ_CP091430.1"/>
</dbReference>
<evidence type="ECO:0000313" key="11">
    <source>
        <dbReference type="Proteomes" id="UP001057877"/>
    </source>
</evidence>
<reference evidence="10" key="1">
    <citation type="submission" date="2022-01" db="EMBL/GenBank/DDBJ databases">
        <title>Paenibacillus spongiae sp. nov., isolated from marine sponge.</title>
        <authorList>
            <person name="Li Z."/>
            <person name="Zhang M."/>
        </authorList>
    </citation>
    <scope>NUCLEOTIDE SEQUENCE</scope>
    <source>
        <strain evidence="10">PHS-Z3</strain>
    </source>
</reference>
<organism evidence="10 11">
    <name type="scientific">Paenibacillus spongiae</name>
    <dbReference type="NCBI Taxonomy" id="2909671"/>
    <lineage>
        <taxon>Bacteria</taxon>
        <taxon>Bacillati</taxon>
        <taxon>Bacillota</taxon>
        <taxon>Bacilli</taxon>
        <taxon>Bacillales</taxon>
        <taxon>Paenibacillaceae</taxon>
        <taxon>Paenibacillus</taxon>
    </lineage>
</organism>
<dbReference type="SMART" id="SM00849">
    <property type="entry name" value="Lactamase_B"/>
    <property type="match status" value="1"/>
</dbReference>
<dbReference type="PANTHER" id="PTHR42978">
    <property type="entry name" value="QUORUM-QUENCHING LACTONASE YTNP-RELATED-RELATED"/>
    <property type="match status" value="1"/>
</dbReference>
<evidence type="ECO:0000256" key="8">
    <source>
        <dbReference type="ARBA" id="ARBA00048505"/>
    </source>
</evidence>
<gene>
    <name evidence="10" type="ORF">L1F29_13025</name>
</gene>